<dbReference type="Gene3D" id="3.30.70.260">
    <property type="match status" value="1"/>
</dbReference>
<dbReference type="SUPFAM" id="SSF75445">
    <property type="entry name" value="D-ribose-5-phosphate isomerase (RpiA), lid domain"/>
    <property type="match status" value="1"/>
</dbReference>
<protein>
    <recommendedName>
        <fullName evidence="5">Ribose-5-phosphate isomerase</fullName>
        <ecNumber evidence="4">5.3.1.6</ecNumber>
    </recommendedName>
    <alternativeName>
        <fullName evidence="8">D-ribose-5-phosphate ketol-isomerase</fullName>
    </alternativeName>
    <alternativeName>
        <fullName evidence="7">Phosphoriboisomerase</fullName>
    </alternativeName>
</protein>
<keyword evidence="6" id="KW-0413">Isomerase</keyword>
<dbReference type="GO" id="GO:0006014">
    <property type="term" value="P:D-ribose metabolic process"/>
    <property type="evidence" value="ECO:0007669"/>
    <property type="project" value="TreeGrafter"/>
</dbReference>
<evidence type="ECO:0000313" key="9">
    <source>
        <dbReference type="EMBL" id="CAJ2512254.1"/>
    </source>
</evidence>
<comment type="caution">
    <text evidence="9">The sequence shown here is derived from an EMBL/GenBank/DDBJ whole genome shotgun (WGS) entry which is preliminary data.</text>
</comment>
<keyword evidence="10" id="KW-1185">Reference proteome</keyword>
<reference evidence="9" key="1">
    <citation type="submission" date="2023-10" db="EMBL/GenBank/DDBJ databases">
        <authorList>
            <person name="Hackl T."/>
        </authorList>
    </citation>
    <scope>NUCLEOTIDE SEQUENCE</scope>
</reference>
<dbReference type="EC" id="5.3.1.6" evidence="4"/>
<dbReference type="Gene3D" id="3.40.50.1360">
    <property type="match status" value="1"/>
</dbReference>
<dbReference type="InterPro" id="IPR004788">
    <property type="entry name" value="Ribose5P_isomerase_type_A"/>
</dbReference>
<dbReference type="SUPFAM" id="SSF100950">
    <property type="entry name" value="NagB/RpiA/CoA transferase-like"/>
    <property type="match status" value="1"/>
</dbReference>
<evidence type="ECO:0000256" key="5">
    <source>
        <dbReference type="ARBA" id="ARBA00019150"/>
    </source>
</evidence>
<evidence type="ECO:0000256" key="6">
    <source>
        <dbReference type="ARBA" id="ARBA00023235"/>
    </source>
</evidence>
<sequence>MASVVSEAAALIEAAKRAACRQAVAENFQPTFKYVGIGSGSTVAYVVEAIAEKGKSVTSTMKFIPTGSGSTNLIRDAGLTVLQVPDLLAEVGFTPGASKQHIDIYFDGADEVDSELNCIKGGGACLFQEKVVSRLSKKFICVADSRKKADALLTKWAYVPVEVAPAAAELVRQTLVDLGSREPVVRIAGPTYTYAITDNHNYIIDAPFPPLLLNAQADRIDPALGRWTPDALAAKIRAVLGVLEVGIFSGMTGPQAAAEGPAAEGVKPVKVYFGKADGGYETME</sequence>
<dbReference type="PANTHER" id="PTHR11934:SF0">
    <property type="entry name" value="RIBOSE-5-PHOSPHATE ISOMERASE"/>
    <property type="match status" value="1"/>
</dbReference>
<gene>
    <name evidence="9" type="ORF">KHLLAP_LOCUS12722</name>
</gene>
<evidence type="ECO:0000256" key="8">
    <source>
        <dbReference type="ARBA" id="ARBA00032273"/>
    </source>
</evidence>
<evidence type="ECO:0000256" key="7">
    <source>
        <dbReference type="ARBA" id="ARBA00029734"/>
    </source>
</evidence>
<dbReference type="AlphaFoldDB" id="A0AAI8VX07"/>
<proteinExistence type="inferred from homology"/>
<evidence type="ECO:0000256" key="3">
    <source>
        <dbReference type="ARBA" id="ARBA00008088"/>
    </source>
</evidence>
<dbReference type="InterPro" id="IPR037171">
    <property type="entry name" value="NagB/RpiA_transferase-like"/>
</dbReference>
<dbReference type="Proteomes" id="UP001295740">
    <property type="component" value="Unassembled WGS sequence"/>
</dbReference>
<organism evidence="9 10">
    <name type="scientific">Anthostomella pinea</name>
    <dbReference type="NCBI Taxonomy" id="933095"/>
    <lineage>
        <taxon>Eukaryota</taxon>
        <taxon>Fungi</taxon>
        <taxon>Dikarya</taxon>
        <taxon>Ascomycota</taxon>
        <taxon>Pezizomycotina</taxon>
        <taxon>Sordariomycetes</taxon>
        <taxon>Xylariomycetidae</taxon>
        <taxon>Xylariales</taxon>
        <taxon>Xylariaceae</taxon>
        <taxon>Anthostomella</taxon>
    </lineage>
</organism>
<comment type="catalytic activity">
    <reaction evidence="1">
        <text>aldehydo-D-ribose 5-phosphate = D-ribulose 5-phosphate</text>
        <dbReference type="Rhea" id="RHEA:14657"/>
        <dbReference type="ChEBI" id="CHEBI:58121"/>
        <dbReference type="ChEBI" id="CHEBI:58273"/>
        <dbReference type="EC" id="5.3.1.6"/>
    </reaction>
</comment>
<name>A0AAI8VX07_9PEZI</name>
<evidence type="ECO:0000256" key="4">
    <source>
        <dbReference type="ARBA" id="ARBA00011959"/>
    </source>
</evidence>
<comment type="similarity">
    <text evidence="3">Belongs to the ribose 5-phosphate isomerase family.</text>
</comment>
<dbReference type="GO" id="GO:0005737">
    <property type="term" value="C:cytoplasm"/>
    <property type="evidence" value="ECO:0007669"/>
    <property type="project" value="TreeGrafter"/>
</dbReference>
<dbReference type="GO" id="GO:0004751">
    <property type="term" value="F:ribose-5-phosphate isomerase activity"/>
    <property type="evidence" value="ECO:0007669"/>
    <property type="project" value="UniProtKB-EC"/>
</dbReference>
<accession>A0AAI8VX07</accession>
<dbReference type="NCBIfam" id="TIGR00021">
    <property type="entry name" value="rpiA"/>
    <property type="match status" value="1"/>
</dbReference>
<evidence type="ECO:0000256" key="2">
    <source>
        <dbReference type="ARBA" id="ARBA00004988"/>
    </source>
</evidence>
<dbReference type="GO" id="GO:0009052">
    <property type="term" value="P:pentose-phosphate shunt, non-oxidative branch"/>
    <property type="evidence" value="ECO:0007669"/>
    <property type="project" value="InterPro"/>
</dbReference>
<evidence type="ECO:0000313" key="10">
    <source>
        <dbReference type="Proteomes" id="UP001295740"/>
    </source>
</evidence>
<comment type="pathway">
    <text evidence="2">Carbohydrate degradation; pentose phosphate pathway; D-ribose 5-phosphate from D-ribulose 5-phosphate (non-oxidative stage): step 1/1.</text>
</comment>
<evidence type="ECO:0000256" key="1">
    <source>
        <dbReference type="ARBA" id="ARBA00001713"/>
    </source>
</evidence>
<dbReference type="Pfam" id="PF06026">
    <property type="entry name" value="Rib_5-P_isom_A"/>
    <property type="match status" value="1"/>
</dbReference>
<dbReference type="PANTHER" id="PTHR11934">
    <property type="entry name" value="RIBOSE-5-PHOSPHATE ISOMERASE"/>
    <property type="match status" value="1"/>
</dbReference>
<dbReference type="CDD" id="cd01398">
    <property type="entry name" value="RPI_A"/>
    <property type="match status" value="1"/>
</dbReference>
<dbReference type="EMBL" id="CAUWAG010000019">
    <property type="protein sequence ID" value="CAJ2512254.1"/>
    <property type="molecule type" value="Genomic_DNA"/>
</dbReference>